<protein>
    <submittedName>
        <fullName evidence="1">Uncharacterized protein</fullName>
    </submittedName>
</protein>
<dbReference type="EMBL" id="CM055733">
    <property type="protein sequence ID" value="KAJ8010465.1"/>
    <property type="molecule type" value="Genomic_DNA"/>
</dbReference>
<dbReference type="Proteomes" id="UP001157502">
    <property type="component" value="Chromosome 6"/>
</dbReference>
<organism evidence="1 2">
    <name type="scientific">Dallia pectoralis</name>
    <name type="common">Alaska blackfish</name>
    <dbReference type="NCBI Taxonomy" id="75939"/>
    <lineage>
        <taxon>Eukaryota</taxon>
        <taxon>Metazoa</taxon>
        <taxon>Chordata</taxon>
        <taxon>Craniata</taxon>
        <taxon>Vertebrata</taxon>
        <taxon>Euteleostomi</taxon>
        <taxon>Actinopterygii</taxon>
        <taxon>Neopterygii</taxon>
        <taxon>Teleostei</taxon>
        <taxon>Protacanthopterygii</taxon>
        <taxon>Esociformes</taxon>
        <taxon>Umbridae</taxon>
        <taxon>Dallia</taxon>
    </lineage>
</organism>
<comment type="caution">
    <text evidence="1">The sequence shown here is derived from an EMBL/GenBank/DDBJ whole genome shotgun (WGS) entry which is preliminary data.</text>
</comment>
<reference evidence="1" key="1">
    <citation type="submission" date="2021-05" db="EMBL/GenBank/DDBJ databases">
        <authorList>
            <person name="Pan Q."/>
            <person name="Jouanno E."/>
            <person name="Zahm M."/>
            <person name="Klopp C."/>
            <person name="Cabau C."/>
            <person name="Louis A."/>
            <person name="Berthelot C."/>
            <person name="Parey E."/>
            <person name="Roest Crollius H."/>
            <person name="Montfort J."/>
            <person name="Robinson-Rechavi M."/>
            <person name="Bouchez O."/>
            <person name="Lampietro C."/>
            <person name="Lopez Roques C."/>
            <person name="Donnadieu C."/>
            <person name="Postlethwait J."/>
            <person name="Bobe J."/>
            <person name="Dillon D."/>
            <person name="Chandos A."/>
            <person name="von Hippel F."/>
            <person name="Guiguen Y."/>
        </authorList>
    </citation>
    <scope>NUCLEOTIDE SEQUENCE</scope>
    <source>
        <strain evidence="1">YG-Jan2019</strain>
    </source>
</reference>
<evidence type="ECO:0000313" key="2">
    <source>
        <dbReference type="Proteomes" id="UP001157502"/>
    </source>
</evidence>
<keyword evidence="2" id="KW-1185">Reference proteome</keyword>
<accession>A0ACC2H435</accession>
<name>A0ACC2H435_DALPE</name>
<proteinExistence type="predicted"/>
<evidence type="ECO:0000313" key="1">
    <source>
        <dbReference type="EMBL" id="KAJ8010465.1"/>
    </source>
</evidence>
<gene>
    <name evidence="1" type="ORF">DPEC_G00075370</name>
</gene>
<sequence>MWLYRSEEKGEEKWSCHCWRSGGILECPAGSGWVRLPTVSQGPRGCSLFVLLWWQSGVRLAETGSVTLCVSDSSHLFSHISVPRKEQMA</sequence>